<dbReference type="EMBL" id="GGEC01088678">
    <property type="protein sequence ID" value="MBX69162.1"/>
    <property type="molecule type" value="Transcribed_RNA"/>
</dbReference>
<evidence type="ECO:0000313" key="1">
    <source>
        <dbReference type="EMBL" id="MBX69162.1"/>
    </source>
</evidence>
<dbReference type="AlphaFoldDB" id="A0A2P2QQ73"/>
<organism evidence="1">
    <name type="scientific">Rhizophora mucronata</name>
    <name type="common">Asiatic mangrove</name>
    <dbReference type="NCBI Taxonomy" id="61149"/>
    <lineage>
        <taxon>Eukaryota</taxon>
        <taxon>Viridiplantae</taxon>
        <taxon>Streptophyta</taxon>
        <taxon>Embryophyta</taxon>
        <taxon>Tracheophyta</taxon>
        <taxon>Spermatophyta</taxon>
        <taxon>Magnoliopsida</taxon>
        <taxon>eudicotyledons</taxon>
        <taxon>Gunneridae</taxon>
        <taxon>Pentapetalae</taxon>
        <taxon>rosids</taxon>
        <taxon>fabids</taxon>
        <taxon>Malpighiales</taxon>
        <taxon>Rhizophoraceae</taxon>
        <taxon>Rhizophora</taxon>
    </lineage>
</organism>
<accession>A0A2P2QQ73</accession>
<name>A0A2P2QQ73_RHIMU</name>
<proteinExistence type="predicted"/>
<protein>
    <submittedName>
        <fullName evidence="1">Uncharacterized protein</fullName>
    </submittedName>
</protein>
<sequence length="21" mass="2370">MPSRVNKECISYTDVSILNPC</sequence>
<reference evidence="1" key="1">
    <citation type="submission" date="2018-02" db="EMBL/GenBank/DDBJ databases">
        <title>Rhizophora mucronata_Transcriptome.</title>
        <authorList>
            <person name="Meera S.P."/>
            <person name="Sreeshan A."/>
            <person name="Augustine A."/>
        </authorList>
    </citation>
    <scope>NUCLEOTIDE SEQUENCE</scope>
    <source>
        <tissue evidence="1">Leaf</tissue>
    </source>
</reference>